<accession>A0ABD5T907</accession>
<reference evidence="1 2" key="1">
    <citation type="journal article" date="2019" name="Int. J. Syst. Evol. Microbiol.">
        <title>The Global Catalogue of Microorganisms (GCM) 10K type strain sequencing project: providing services to taxonomists for standard genome sequencing and annotation.</title>
        <authorList>
            <consortium name="The Broad Institute Genomics Platform"/>
            <consortium name="The Broad Institute Genome Sequencing Center for Infectious Disease"/>
            <person name="Wu L."/>
            <person name="Ma J."/>
        </authorList>
    </citation>
    <scope>NUCLEOTIDE SEQUENCE [LARGE SCALE GENOMIC DNA]</scope>
    <source>
        <strain evidence="1 2">PJ61</strain>
    </source>
</reference>
<evidence type="ECO:0008006" key="3">
    <source>
        <dbReference type="Google" id="ProtNLM"/>
    </source>
</evidence>
<keyword evidence="2" id="KW-1185">Reference proteome</keyword>
<proteinExistence type="predicted"/>
<name>A0ABD5T907_9EURY</name>
<sequence length="268" mass="31316">MTDWFDGYEELLSEQSDNTRDFDLGSENWLKGRTLLTSVESLKLAIDYVNDHAGNYTDEEELLQYLMSRKSVHHFESCFVLLRHGLYNPSRTQIRFLLEMYLLLKGLNRDKKQAARIYDETREQLHNMGSEPLTGTRLRTINEFDSIVKSERDALKEDEYQLLWQHTSNSAVHPYSLESIEIDNEYSKSIEGSLLDAVNVFAFGISAQFVKTWSGTPVYWDLMKLIDPMIVRIRTSSIGAPPPLFDEDLDLWFPEFSDWQLRLAQNRR</sequence>
<gene>
    <name evidence="1" type="ORF">ACFQDD_12075</name>
</gene>
<dbReference type="EMBL" id="JBHSWT010000702">
    <property type="protein sequence ID" value="MFC6772242.1"/>
    <property type="molecule type" value="Genomic_DNA"/>
</dbReference>
<evidence type="ECO:0000313" key="2">
    <source>
        <dbReference type="Proteomes" id="UP001596274"/>
    </source>
</evidence>
<dbReference type="AlphaFoldDB" id="A0ABD5T907"/>
<evidence type="ECO:0000313" key="1">
    <source>
        <dbReference type="EMBL" id="MFC6772242.1"/>
    </source>
</evidence>
<organism evidence="1 2">
    <name type="scientific">Halorubrum pallidum</name>
    <dbReference type="NCBI Taxonomy" id="1526114"/>
    <lineage>
        <taxon>Archaea</taxon>
        <taxon>Methanobacteriati</taxon>
        <taxon>Methanobacteriota</taxon>
        <taxon>Stenosarchaea group</taxon>
        <taxon>Halobacteria</taxon>
        <taxon>Halobacteriales</taxon>
        <taxon>Haloferacaceae</taxon>
        <taxon>Halorubrum</taxon>
    </lineage>
</organism>
<dbReference type="Proteomes" id="UP001596274">
    <property type="component" value="Unassembled WGS sequence"/>
</dbReference>
<comment type="caution">
    <text evidence="1">The sequence shown here is derived from an EMBL/GenBank/DDBJ whole genome shotgun (WGS) entry which is preliminary data.</text>
</comment>
<protein>
    <recommendedName>
        <fullName evidence="3">HEPN AbiU2-like domain-containing protein</fullName>
    </recommendedName>
</protein>